<feature type="region of interest" description="Disordered" evidence="1">
    <location>
        <begin position="27"/>
        <end position="49"/>
    </location>
</feature>
<name>A0A8X6PRR2_NEPPI</name>
<comment type="caution">
    <text evidence="2">The sequence shown here is derived from an EMBL/GenBank/DDBJ whole genome shotgun (WGS) entry which is preliminary data.</text>
</comment>
<dbReference type="AlphaFoldDB" id="A0A8X6PRR2"/>
<protein>
    <submittedName>
        <fullName evidence="2">Uncharacterized protein</fullName>
    </submittedName>
</protein>
<sequence>PPVLFHVRQTNNNRHCWNNLAPLTWQNTDQAGEDPAMIESRPGKAGGRL</sequence>
<proteinExistence type="predicted"/>
<gene>
    <name evidence="2" type="ORF">NPIL_121711</name>
</gene>
<evidence type="ECO:0000313" key="2">
    <source>
        <dbReference type="EMBL" id="GFT85159.1"/>
    </source>
</evidence>
<evidence type="ECO:0000313" key="3">
    <source>
        <dbReference type="Proteomes" id="UP000887013"/>
    </source>
</evidence>
<keyword evidence="3" id="KW-1185">Reference proteome</keyword>
<organism evidence="2 3">
    <name type="scientific">Nephila pilipes</name>
    <name type="common">Giant wood spider</name>
    <name type="synonym">Nephila maculata</name>
    <dbReference type="NCBI Taxonomy" id="299642"/>
    <lineage>
        <taxon>Eukaryota</taxon>
        <taxon>Metazoa</taxon>
        <taxon>Ecdysozoa</taxon>
        <taxon>Arthropoda</taxon>
        <taxon>Chelicerata</taxon>
        <taxon>Arachnida</taxon>
        <taxon>Araneae</taxon>
        <taxon>Araneomorphae</taxon>
        <taxon>Entelegynae</taxon>
        <taxon>Araneoidea</taxon>
        <taxon>Nephilidae</taxon>
        <taxon>Nephila</taxon>
    </lineage>
</organism>
<evidence type="ECO:0000256" key="1">
    <source>
        <dbReference type="SAM" id="MobiDB-lite"/>
    </source>
</evidence>
<dbReference type="Proteomes" id="UP000887013">
    <property type="component" value="Unassembled WGS sequence"/>
</dbReference>
<reference evidence="2" key="1">
    <citation type="submission" date="2020-08" db="EMBL/GenBank/DDBJ databases">
        <title>Multicomponent nature underlies the extraordinary mechanical properties of spider dragline silk.</title>
        <authorList>
            <person name="Kono N."/>
            <person name="Nakamura H."/>
            <person name="Mori M."/>
            <person name="Yoshida Y."/>
            <person name="Ohtoshi R."/>
            <person name="Malay A.D."/>
            <person name="Moran D.A.P."/>
            <person name="Tomita M."/>
            <person name="Numata K."/>
            <person name="Arakawa K."/>
        </authorList>
    </citation>
    <scope>NUCLEOTIDE SEQUENCE</scope>
</reference>
<dbReference type="EMBL" id="BMAW01023904">
    <property type="protein sequence ID" value="GFT85159.1"/>
    <property type="molecule type" value="Genomic_DNA"/>
</dbReference>
<accession>A0A8X6PRR2</accession>
<feature type="non-terminal residue" evidence="2">
    <location>
        <position position="1"/>
    </location>
</feature>